<sequence length="166" mass="19286">MTKKLSSYINAYQQQLMQGDIEVAYVALQKYIRSLKTNLAKALSSEYQFGNISPGNLDYTYFPFFTPRMRTDKLRFGLVLNHQAMQFELWLLGQNEQVHLQYWNLLKATLWNAERTSMPRYSVLEVTVSAQPNFDDLETLTTEIINHTISNSEEILATLNEINHAK</sequence>
<accession>A0A5P1WZ54</accession>
<dbReference type="InterPro" id="IPR054269">
    <property type="entry name" value="DUF7000"/>
</dbReference>
<dbReference type="KEGG" id="lnn:F0161_02515"/>
<name>A0A5P1WZ54_9LACO</name>
<reference evidence="2 3" key="1">
    <citation type="submission" date="2019-09" db="EMBL/GenBank/DDBJ databases">
        <title>Complete Genome Sequence of Lactobacillus nenjiangensis SH-Y15, isolated from sauerkraut.</title>
        <authorList>
            <person name="Yang H."/>
        </authorList>
    </citation>
    <scope>NUCLEOTIDE SEQUENCE [LARGE SCALE GENOMIC DNA]</scope>
    <source>
        <strain evidence="2 3">SH-Y15</strain>
    </source>
</reference>
<dbReference type="AlphaFoldDB" id="A0A5P1WZ54"/>
<dbReference type="RefSeq" id="WP_150203594.1">
    <property type="nucleotide sequence ID" value="NZ_CP043939.1"/>
</dbReference>
<proteinExistence type="predicted"/>
<dbReference type="OrthoDB" id="9816011at2"/>
<keyword evidence="3" id="KW-1185">Reference proteome</keyword>
<evidence type="ECO:0000313" key="3">
    <source>
        <dbReference type="Proteomes" id="UP000325295"/>
    </source>
</evidence>
<dbReference type="Proteomes" id="UP000325295">
    <property type="component" value="Chromosome"/>
</dbReference>
<organism evidence="2 3">
    <name type="scientific">Paucilactobacillus nenjiangensis</name>
    <dbReference type="NCBI Taxonomy" id="1296540"/>
    <lineage>
        <taxon>Bacteria</taxon>
        <taxon>Bacillati</taxon>
        <taxon>Bacillota</taxon>
        <taxon>Bacilli</taxon>
        <taxon>Lactobacillales</taxon>
        <taxon>Lactobacillaceae</taxon>
        <taxon>Paucilactobacillus</taxon>
    </lineage>
</organism>
<evidence type="ECO:0000313" key="2">
    <source>
        <dbReference type="EMBL" id="QER66856.1"/>
    </source>
</evidence>
<gene>
    <name evidence="2" type="ORF">F0161_02515</name>
</gene>
<dbReference type="Pfam" id="PF22526">
    <property type="entry name" value="DUF7000"/>
    <property type="match status" value="1"/>
</dbReference>
<protein>
    <recommendedName>
        <fullName evidence="1">DUF7000 domain-containing protein</fullName>
    </recommendedName>
</protein>
<evidence type="ECO:0000259" key="1">
    <source>
        <dbReference type="Pfam" id="PF22526"/>
    </source>
</evidence>
<feature type="domain" description="DUF7000" evidence="1">
    <location>
        <begin position="6"/>
        <end position="157"/>
    </location>
</feature>
<dbReference type="EMBL" id="CP043939">
    <property type="protein sequence ID" value="QER66856.1"/>
    <property type="molecule type" value="Genomic_DNA"/>
</dbReference>